<gene>
    <name evidence="3" type="ORF">G925_02957</name>
</gene>
<evidence type="ECO:0000259" key="2">
    <source>
        <dbReference type="Pfam" id="PF18443"/>
    </source>
</evidence>
<dbReference type="Proteomes" id="UP000016035">
    <property type="component" value="Unassembled WGS sequence"/>
</dbReference>
<protein>
    <recommendedName>
        <fullName evidence="2">Tle cognate immunity protein 4 N-terminal domain-containing protein</fullName>
    </recommendedName>
</protein>
<evidence type="ECO:0000313" key="4">
    <source>
        <dbReference type="Proteomes" id="UP000016035"/>
    </source>
</evidence>
<dbReference type="PATRIC" id="fig|1281200.3.peg.3063"/>
<feature type="transmembrane region" description="Helical" evidence="1">
    <location>
        <begin position="12"/>
        <end position="28"/>
    </location>
</feature>
<proteinExistence type="predicted"/>
<dbReference type="AlphaFoldDB" id="A0A0E2L1A8"/>
<dbReference type="EMBL" id="AWBU01000022">
    <property type="protein sequence ID" value="EQX25650.1"/>
    <property type="molecule type" value="Genomic_DNA"/>
</dbReference>
<keyword evidence="1" id="KW-1133">Transmembrane helix</keyword>
<dbReference type="HOGENOM" id="CLU_884938_0_0_6"/>
<comment type="caution">
    <text evidence="3">The sequence shown here is derived from an EMBL/GenBank/DDBJ whole genome shotgun (WGS) entry which is preliminary data.</text>
</comment>
<feature type="domain" description="Tle cognate immunity protein 4 N-terminal" evidence="2">
    <location>
        <begin position="57"/>
        <end position="202"/>
    </location>
</feature>
<sequence length="277" mass="32020">MVKCHTLINRRNKCLLIVFIVLIGWIIFRPKAYTYSLNDKEKEMLIMLSQHPETRYFGFYSIELPADYKPTGMVMFIQGSAMIPVETKLQYYPPFLQYMTRYEAELKNTSALDPLDTPYLKQVHPLSPPMNGVIFERMKAKYTPDFARVLDAWKWENGVTFSVKIEAKDGRATRYDGISKIAEYSYGYNIPEKKVQLLTILSGLQPRADNQPPSENKLAIQYAQVDASLLGEYELSVDYKNSNNIKISLQTDNNSYIDSLLDIRYPSNGNRAWYNSI</sequence>
<evidence type="ECO:0000256" key="1">
    <source>
        <dbReference type="SAM" id="Phobius"/>
    </source>
</evidence>
<dbReference type="InterPro" id="IPR040761">
    <property type="entry name" value="Tli4_N"/>
</dbReference>
<reference evidence="4" key="1">
    <citation type="submission" date="2013-07" db="EMBL/GenBank/DDBJ databases">
        <title>The genome sequence of Escherichia coli UMEA 3162-1.</title>
        <authorList>
            <consortium name="The Broad Institute Genome Sequencing Platform"/>
            <consortium name="The Broad Institute Genome Sequencing Center for Infectious Disease"/>
            <person name="Feldgarden M."/>
            <person name="Frimodt-Moller N."/>
            <person name="Leihof R.F."/>
            <person name="Rasmussen L."/>
            <person name="Young S.K."/>
            <person name="Zeng Q."/>
            <person name="Gargeya S."/>
            <person name="Abouelleil A."/>
            <person name="Alvarado L."/>
            <person name="Berlin A.M."/>
            <person name="Chapman S.B."/>
            <person name="Gainer-Dewar J."/>
            <person name="Goldberg J."/>
            <person name="Gnerre S."/>
            <person name="Griggs A."/>
            <person name="Gujja S."/>
            <person name="Hansen M."/>
            <person name="Howarth C."/>
            <person name="Imamovic A."/>
            <person name="Larimer J."/>
            <person name="McCowan C."/>
            <person name="Murphy C."/>
            <person name="Pearson M."/>
            <person name="Poon T."/>
            <person name="Priest M."/>
            <person name="Roberts A."/>
            <person name="Saif S."/>
            <person name="Shea T."/>
            <person name="Sykes S."/>
            <person name="Wortman J."/>
            <person name="Nusbaum C."/>
            <person name="Birren B."/>
        </authorList>
    </citation>
    <scope>NUCLEOTIDE SEQUENCE [LARGE SCALE GENOMIC DNA]</scope>
    <source>
        <strain evidence="4">UMEA 3162-1</strain>
    </source>
</reference>
<name>A0A0E2L1A8_ECOU3</name>
<dbReference type="RefSeq" id="WP_001331598.1">
    <property type="nucleotide sequence ID" value="NZ_KE701777.1"/>
</dbReference>
<keyword evidence="1" id="KW-0472">Membrane</keyword>
<organism evidence="3 4">
    <name type="scientific">Escherichia coli (strain UMEA 3162-1)</name>
    <dbReference type="NCBI Taxonomy" id="1281200"/>
    <lineage>
        <taxon>Bacteria</taxon>
        <taxon>Pseudomonadati</taxon>
        <taxon>Pseudomonadota</taxon>
        <taxon>Gammaproteobacteria</taxon>
        <taxon>Enterobacterales</taxon>
        <taxon>Enterobacteriaceae</taxon>
        <taxon>Escherichia</taxon>
    </lineage>
</organism>
<accession>A0A0E2L1A8</accession>
<dbReference type="Pfam" id="PF18443">
    <property type="entry name" value="Tli4_N"/>
    <property type="match status" value="1"/>
</dbReference>
<keyword evidence="1" id="KW-0812">Transmembrane</keyword>
<evidence type="ECO:0000313" key="3">
    <source>
        <dbReference type="EMBL" id="EQX25650.1"/>
    </source>
</evidence>